<dbReference type="PANTHER" id="PTHR42940">
    <property type="entry name" value="ALCOHOL DEHYDROGENASE 1-RELATED"/>
    <property type="match status" value="1"/>
</dbReference>
<dbReference type="PANTHER" id="PTHR42940:SF1">
    <property type="entry name" value="ENOYL REDUCTASE (ER) DOMAIN-CONTAINING PROTEIN"/>
    <property type="match status" value="1"/>
</dbReference>
<evidence type="ECO:0000256" key="2">
    <source>
        <dbReference type="ARBA" id="ARBA00008072"/>
    </source>
</evidence>
<dbReference type="FunFam" id="3.40.50.720:FF:000039">
    <property type="entry name" value="Alcohol dehydrogenase AdhP"/>
    <property type="match status" value="1"/>
</dbReference>
<dbReference type="InterPro" id="IPR011032">
    <property type="entry name" value="GroES-like_sf"/>
</dbReference>
<dbReference type="CDD" id="cd08297">
    <property type="entry name" value="CAD3"/>
    <property type="match status" value="1"/>
</dbReference>
<sequence>MAEGKTQTFDIPKTCKAGVVVNEGPDFRVEVQDVPVPEPGMNQSVENPSEGPNEVLIKLNATGICHSDIHYMMNDWAVPKMSALGTKCAGHEGAGVIVKCGDQVKTLKPGMRAGYKPIQDTCGVCELCRNGNECYCPKAVLTGLMVDGSYKQYIVSPERYTTLIPDNVNDYIAGPIMCSASTIYTSIVDSGLRPGDWAVFPGAGGGVGMQGVQLAKAMGLRAVAIDTGDDKRKLCVDTSGAEEFIDFKKVDNVAEEVVRICDGIGAHAVFVTAVQTYPSSISYLGGRIGGKVMCIGLPPAGTQHIDVDPNQMCFKKQSVQGTLVSSMADVDKTLDFARRGLLKPIYTVYPMSQFNEVVQKLRRGEIAGRAVVDFNQP</sequence>
<reference evidence="10" key="1">
    <citation type="journal article" date="2007" name="Plant Cell">
        <title>Dothideomycete-plant interactions illuminated by genome sequencing and EST analysis of the wheat pathogen Stagonospora nodorum.</title>
        <authorList>
            <person name="Hane J.K."/>
            <person name="Lowe R.G."/>
            <person name="Solomon P.S."/>
            <person name="Tan K.C."/>
            <person name="Schoch C.L."/>
            <person name="Spatafora J.W."/>
            <person name="Crous P.W."/>
            <person name="Kodira C."/>
            <person name="Birren B.W."/>
            <person name="Galagan J.E."/>
            <person name="Torriani S.F."/>
            <person name="McDonald B.A."/>
            <person name="Oliver R.P."/>
        </authorList>
    </citation>
    <scope>NUCLEOTIDE SEQUENCE [LARGE SCALE GENOMIC DNA]</scope>
    <source>
        <strain evidence="10">SN15 / ATCC MYA-4574 / FGSC 10173</strain>
    </source>
</reference>
<dbReference type="InParanoid" id="Q0U322"/>
<dbReference type="Proteomes" id="UP000001055">
    <property type="component" value="Unassembled WGS sequence"/>
</dbReference>
<dbReference type="AlphaFoldDB" id="Q0U322"/>
<dbReference type="InterPro" id="IPR013154">
    <property type="entry name" value="ADH-like_N"/>
</dbReference>
<keyword evidence="5" id="KW-0560">Oxidoreductase</keyword>
<evidence type="ECO:0000256" key="1">
    <source>
        <dbReference type="ARBA" id="ARBA00001947"/>
    </source>
</evidence>
<evidence type="ECO:0000256" key="6">
    <source>
        <dbReference type="ARBA" id="ARBA00023027"/>
    </source>
</evidence>
<dbReference type="PROSITE" id="PS00059">
    <property type="entry name" value="ADH_ZINC"/>
    <property type="match status" value="1"/>
</dbReference>
<evidence type="ECO:0000256" key="3">
    <source>
        <dbReference type="ARBA" id="ARBA00022723"/>
    </source>
</evidence>
<dbReference type="InterPro" id="IPR002328">
    <property type="entry name" value="ADH_Zn_CS"/>
</dbReference>
<protein>
    <recommendedName>
        <fullName evidence="8">Enoyl reductase (ER) domain-containing protein</fullName>
    </recommendedName>
</protein>
<dbReference type="GO" id="GO:0005737">
    <property type="term" value="C:cytoplasm"/>
    <property type="evidence" value="ECO:0000318"/>
    <property type="project" value="GO_Central"/>
</dbReference>
<dbReference type="VEuPathDB" id="FungiDB:JI435_138420"/>
<dbReference type="STRING" id="321614.Q0U322"/>
<evidence type="ECO:0000256" key="5">
    <source>
        <dbReference type="ARBA" id="ARBA00023002"/>
    </source>
</evidence>
<dbReference type="GO" id="GO:0004022">
    <property type="term" value="F:alcohol dehydrogenase (NAD+) activity"/>
    <property type="evidence" value="ECO:0000318"/>
    <property type="project" value="GO_Central"/>
</dbReference>
<dbReference type="KEGG" id="pno:SNOG_13842"/>
<dbReference type="SMART" id="SM00829">
    <property type="entry name" value="PKS_ER"/>
    <property type="match status" value="1"/>
</dbReference>
<dbReference type="Gene3D" id="3.90.180.10">
    <property type="entry name" value="Medium-chain alcohol dehydrogenases, catalytic domain"/>
    <property type="match status" value="1"/>
</dbReference>
<keyword evidence="6" id="KW-0520">NAD</keyword>
<name>Q0U322_PHANO</name>
<evidence type="ECO:0000256" key="7">
    <source>
        <dbReference type="RuleBase" id="RU361277"/>
    </source>
</evidence>
<comment type="similarity">
    <text evidence="2 7">Belongs to the zinc-containing alcohol dehydrogenase family.</text>
</comment>
<accession>Q0U322</accession>
<dbReference type="Gene3D" id="3.40.50.720">
    <property type="entry name" value="NAD(P)-binding Rossmann-like Domain"/>
    <property type="match status" value="1"/>
</dbReference>
<dbReference type="InterPro" id="IPR020843">
    <property type="entry name" value="ER"/>
</dbReference>
<dbReference type="HOGENOM" id="CLU_026673_20_1_1"/>
<evidence type="ECO:0000259" key="8">
    <source>
        <dbReference type="SMART" id="SM00829"/>
    </source>
</evidence>
<dbReference type="Pfam" id="PF08240">
    <property type="entry name" value="ADH_N"/>
    <property type="match status" value="1"/>
</dbReference>
<dbReference type="InterPro" id="IPR013149">
    <property type="entry name" value="ADH-like_C"/>
</dbReference>
<dbReference type="InterPro" id="IPR036291">
    <property type="entry name" value="NAD(P)-bd_dom_sf"/>
</dbReference>
<keyword evidence="3 7" id="KW-0479">Metal-binding</keyword>
<dbReference type="SUPFAM" id="SSF50129">
    <property type="entry name" value="GroES-like"/>
    <property type="match status" value="1"/>
</dbReference>
<dbReference type="Pfam" id="PF00107">
    <property type="entry name" value="ADH_zinc_N"/>
    <property type="match status" value="1"/>
</dbReference>
<dbReference type="SUPFAM" id="SSF51735">
    <property type="entry name" value="NAD(P)-binding Rossmann-fold domains"/>
    <property type="match status" value="1"/>
</dbReference>
<organism evidence="9 10">
    <name type="scientific">Phaeosphaeria nodorum (strain SN15 / ATCC MYA-4574 / FGSC 10173)</name>
    <name type="common">Glume blotch fungus</name>
    <name type="synonym">Parastagonospora nodorum</name>
    <dbReference type="NCBI Taxonomy" id="321614"/>
    <lineage>
        <taxon>Eukaryota</taxon>
        <taxon>Fungi</taxon>
        <taxon>Dikarya</taxon>
        <taxon>Ascomycota</taxon>
        <taxon>Pezizomycotina</taxon>
        <taxon>Dothideomycetes</taxon>
        <taxon>Pleosporomycetidae</taxon>
        <taxon>Pleosporales</taxon>
        <taxon>Pleosporineae</taxon>
        <taxon>Phaeosphaeriaceae</taxon>
        <taxon>Parastagonospora</taxon>
    </lineage>
</organism>
<dbReference type="GO" id="GO:0008270">
    <property type="term" value="F:zinc ion binding"/>
    <property type="evidence" value="ECO:0007669"/>
    <property type="project" value="InterPro"/>
</dbReference>
<evidence type="ECO:0000256" key="4">
    <source>
        <dbReference type="ARBA" id="ARBA00022833"/>
    </source>
</evidence>
<proteinExistence type="inferred from homology"/>
<dbReference type="eggNOG" id="KOG0023">
    <property type="taxonomic scope" value="Eukaryota"/>
</dbReference>
<dbReference type="EMBL" id="CH445352">
    <property type="protein sequence ID" value="EAT78866.2"/>
    <property type="molecule type" value="Genomic_DNA"/>
</dbReference>
<evidence type="ECO:0000313" key="9">
    <source>
        <dbReference type="EMBL" id="EAT78866.2"/>
    </source>
</evidence>
<gene>
    <name evidence="9" type="ORF">SNOG_13842</name>
</gene>
<evidence type="ECO:0000313" key="10">
    <source>
        <dbReference type="Proteomes" id="UP000001055"/>
    </source>
</evidence>
<comment type="cofactor">
    <cofactor evidence="1 7">
        <name>Zn(2+)</name>
        <dbReference type="ChEBI" id="CHEBI:29105"/>
    </cofactor>
</comment>
<dbReference type="GeneID" id="5980966"/>
<feature type="domain" description="Enoyl reductase (ER)" evidence="8">
    <location>
        <begin position="40"/>
        <end position="372"/>
    </location>
</feature>
<keyword evidence="4 7" id="KW-0862">Zinc</keyword>
<dbReference type="RefSeq" id="XP_001804044.1">
    <property type="nucleotide sequence ID" value="XM_001803992.1"/>
</dbReference>